<protein>
    <submittedName>
        <fullName evidence="2">Restriction endonuclease NotI</fullName>
    </submittedName>
</protein>
<dbReference type="Proteomes" id="UP000277424">
    <property type="component" value="Unassembled WGS sequence"/>
</dbReference>
<keyword evidence="2" id="KW-0378">Hydrolase</keyword>
<keyword evidence="2" id="KW-0255">Endonuclease</keyword>
<keyword evidence="2" id="KW-0540">Nuclease</keyword>
<accession>A0A420WNA2</accession>
<feature type="domain" description="Restriction endonuclease type II NotI" evidence="1">
    <location>
        <begin position="87"/>
        <end position="313"/>
    </location>
</feature>
<organism evidence="2 3">
    <name type="scientific">Oceanibaculum indicum</name>
    <dbReference type="NCBI Taxonomy" id="526216"/>
    <lineage>
        <taxon>Bacteria</taxon>
        <taxon>Pseudomonadati</taxon>
        <taxon>Pseudomonadota</taxon>
        <taxon>Alphaproteobacteria</taxon>
        <taxon>Rhodospirillales</taxon>
        <taxon>Oceanibaculaceae</taxon>
        <taxon>Oceanibaculum</taxon>
    </lineage>
</organism>
<dbReference type="Pfam" id="PF12183">
    <property type="entry name" value="NotI"/>
    <property type="match status" value="1"/>
</dbReference>
<name>A0A420WNA2_9PROT</name>
<evidence type="ECO:0000313" key="2">
    <source>
        <dbReference type="EMBL" id="RKQ72497.1"/>
    </source>
</evidence>
<dbReference type="EMBL" id="RBIG01000001">
    <property type="protein sequence ID" value="RKQ72497.1"/>
    <property type="molecule type" value="Genomic_DNA"/>
</dbReference>
<proteinExistence type="predicted"/>
<comment type="caution">
    <text evidence="2">The sequence shown here is derived from an EMBL/GenBank/DDBJ whole genome shotgun (WGS) entry which is preliminary data.</text>
</comment>
<dbReference type="RefSeq" id="WP_220660202.1">
    <property type="nucleotide sequence ID" value="NZ_RBIG01000001.1"/>
</dbReference>
<evidence type="ECO:0000259" key="1">
    <source>
        <dbReference type="Pfam" id="PF12183"/>
    </source>
</evidence>
<gene>
    <name evidence="2" type="ORF">BCL74_0264</name>
</gene>
<evidence type="ECO:0000313" key="3">
    <source>
        <dbReference type="Proteomes" id="UP000277424"/>
    </source>
</evidence>
<sequence>MVLNMPKDKRNALRFGIGEWYGKSFADMDDATRLAYANFKADKGARLKKTERERLAALEIKGSSGILTAKEAARLAELRVKKANEVAGNKLCPFKGLNKDAICTKEGGVCSLRLYEKTDNGAVPIEGERGSLRALCPYRFHEQQKIFHWAGRVLLGDKNPGLVGEVGFLESSESVDGVEGDDVGRIDMVLVKSGLPDGYPMQWAALEIQAVYFSGSEMGKEFKEIRRQNGTLTFPKEVRRPDYRSSGPKRLMPQLQIKVPTLRRWGKKMAVVVDRSFFNSMGRMEAVGDLSNSDIAWFLVDFEKTSKGDAFKLVAAEVVFTTLERAIEGLTGGSPVPLSEFEQRIAEKLN</sequence>
<dbReference type="InterPro" id="IPR022009">
    <property type="entry name" value="Resctriction_endonuc_II_NotI"/>
</dbReference>
<dbReference type="AlphaFoldDB" id="A0A420WNA2"/>
<reference evidence="2 3" key="1">
    <citation type="submission" date="2018-10" db="EMBL/GenBank/DDBJ databases">
        <title>Comparative analysis of microorganisms from saline springs in Andes Mountain Range, Colombia.</title>
        <authorList>
            <person name="Rubin E."/>
        </authorList>
    </citation>
    <scope>NUCLEOTIDE SEQUENCE [LARGE SCALE GENOMIC DNA]</scope>
    <source>
        <strain evidence="2 3">USBA 36</strain>
    </source>
</reference>
<dbReference type="GO" id="GO:0004519">
    <property type="term" value="F:endonuclease activity"/>
    <property type="evidence" value="ECO:0007669"/>
    <property type="project" value="UniProtKB-KW"/>
</dbReference>